<feature type="signal peptide" evidence="1">
    <location>
        <begin position="1"/>
        <end position="18"/>
    </location>
</feature>
<dbReference type="AlphaFoldDB" id="A0A7S0DUI4"/>
<keyword evidence="1" id="KW-0732">Signal</keyword>
<protein>
    <recommendedName>
        <fullName evidence="3">Fe2OG dioxygenase domain-containing protein</fullName>
    </recommendedName>
</protein>
<feature type="chain" id="PRO_5030851873" description="Fe2OG dioxygenase domain-containing protein" evidence="1">
    <location>
        <begin position="19"/>
        <end position="321"/>
    </location>
</feature>
<dbReference type="EMBL" id="HBEM01034108">
    <property type="protein sequence ID" value="CAD8464334.1"/>
    <property type="molecule type" value="Transcribed_RNA"/>
</dbReference>
<evidence type="ECO:0008006" key="3">
    <source>
        <dbReference type="Google" id="ProtNLM"/>
    </source>
</evidence>
<sequence>MSAVAVLLLALSFLPSDAKSFPWTPSNPGWENRMERRLKQIRQIEDSQWRWDAYMGIMTSGVYVSNFTENGFEVVEGPKDLYKEIYDSLHKGFSRAGREGKVDQIFCDEDPKFIHTGLNRKALMELLPLHEEWSGVKLNPAISYGLRLYMNNSFLTMHTDRLDTHVISSIFHIDRDQQEPWPLVIEDTQGRVHEVALEPGQLLFYESAKLLHGRPKRFNGKWYTSLFTHYYPVGWEKTTQDVIGMMPSEWQDEPEDNGEPRLTIVGTGLLEHCKSHWCDLDGGKEAPEVYDESVERQLKVQLEAATKSRRSGRKSIRKDDL</sequence>
<name>A0A7S0DUI4_9EUKA</name>
<evidence type="ECO:0000313" key="2">
    <source>
        <dbReference type="EMBL" id="CAD8464334.1"/>
    </source>
</evidence>
<evidence type="ECO:0000256" key="1">
    <source>
        <dbReference type="SAM" id="SignalP"/>
    </source>
</evidence>
<reference evidence="2" key="1">
    <citation type="submission" date="2021-01" db="EMBL/GenBank/DDBJ databases">
        <authorList>
            <person name="Corre E."/>
            <person name="Pelletier E."/>
            <person name="Niang G."/>
            <person name="Scheremetjew M."/>
            <person name="Finn R."/>
            <person name="Kale V."/>
            <person name="Holt S."/>
            <person name="Cochrane G."/>
            <person name="Meng A."/>
            <person name="Brown T."/>
            <person name="Cohen L."/>
        </authorList>
    </citation>
    <scope>NUCLEOTIDE SEQUENCE</scope>
    <source>
        <strain evidence="2">CCMP2058</strain>
    </source>
</reference>
<gene>
    <name evidence="2" type="ORF">LAMO00422_LOCUS23300</name>
</gene>
<organism evidence="2">
    <name type="scientific">Amorphochlora amoebiformis</name>
    <dbReference type="NCBI Taxonomy" id="1561963"/>
    <lineage>
        <taxon>Eukaryota</taxon>
        <taxon>Sar</taxon>
        <taxon>Rhizaria</taxon>
        <taxon>Cercozoa</taxon>
        <taxon>Chlorarachniophyceae</taxon>
        <taxon>Amorphochlora</taxon>
    </lineage>
</organism>
<accession>A0A7S0DUI4</accession>
<proteinExistence type="predicted"/>